<name>A0A8F9XLM0_9BACT</name>
<sequence>MSAALPSSIVAEIEFVGRTGGLVKALSGFKKSHHTVPDAITPATQAFLGKLCAEELTEAGEALFQAVRSGLNYKRKDVSLSLSSPGAVLTAKDFSVELAYALEAGDPARYTLTQWLRELRNAELAETEEFAAIFAGKFSEISFALKKGVRVEAVIDIIEALDDEAGMSVTYPSDCAECVIAVAGVDAQVRCTGASLDVVFTRGGSPRELIAGFAAVRDAFSISRELAGLIG</sequence>
<gene>
    <name evidence="1" type="ORF">K0B96_01715</name>
</gene>
<dbReference type="AlphaFoldDB" id="A0A8F9XLM0"/>
<accession>A0A8F9XLM0</accession>
<dbReference type="RefSeq" id="WP_220163136.1">
    <property type="nucleotide sequence ID" value="NZ_CP080507.1"/>
</dbReference>
<proteinExistence type="predicted"/>
<keyword evidence="2" id="KW-1185">Reference proteome</keyword>
<dbReference type="Proteomes" id="UP000825051">
    <property type="component" value="Chromosome"/>
</dbReference>
<protein>
    <submittedName>
        <fullName evidence="1">Uncharacterized protein</fullName>
    </submittedName>
</protein>
<dbReference type="KEGG" id="ole:K0B96_01715"/>
<evidence type="ECO:0000313" key="2">
    <source>
        <dbReference type="Proteomes" id="UP000825051"/>
    </source>
</evidence>
<evidence type="ECO:0000313" key="1">
    <source>
        <dbReference type="EMBL" id="QYM79361.1"/>
    </source>
</evidence>
<reference evidence="1" key="1">
    <citation type="submission" date="2021-08" db="EMBL/GenBank/DDBJ databases">
        <title>Genome of a novel bacterium of the phylum Verrucomicrobia, Oleiharenicola sp. KSB-15.</title>
        <authorList>
            <person name="Chung J.-H."/>
            <person name="Ahn J.-H."/>
            <person name="Yoon Y."/>
            <person name="Kim D.-Y."/>
            <person name="An S.-H."/>
            <person name="Park I."/>
            <person name="Yeon J."/>
        </authorList>
    </citation>
    <scope>NUCLEOTIDE SEQUENCE</scope>
    <source>
        <strain evidence="1">KSB-15</strain>
    </source>
</reference>
<dbReference type="EMBL" id="CP080507">
    <property type="protein sequence ID" value="QYM79361.1"/>
    <property type="molecule type" value="Genomic_DNA"/>
</dbReference>
<organism evidence="1 2">
    <name type="scientific">Horticoccus luteus</name>
    <dbReference type="NCBI Taxonomy" id="2862869"/>
    <lineage>
        <taxon>Bacteria</taxon>
        <taxon>Pseudomonadati</taxon>
        <taxon>Verrucomicrobiota</taxon>
        <taxon>Opitutia</taxon>
        <taxon>Opitutales</taxon>
        <taxon>Opitutaceae</taxon>
        <taxon>Horticoccus</taxon>
    </lineage>
</organism>